<feature type="compositionally biased region" description="Basic and acidic residues" evidence="4">
    <location>
        <begin position="8"/>
        <end position="32"/>
    </location>
</feature>
<dbReference type="PANTHER" id="PTHR34297">
    <property type="entry name" value="HYPOTHETICAL CYTOSOLIC PROTEIN-RELATED"/>
    <property type="match status" value="1"/>
</dbReference>
<dbReference type="AlphaFoldDB" id="A0A859FAT4"/>
<dbReference type="Pfam" id="PF03780">
    <property type="entry name" value="Asp23"/>
    <property type="match status" value="1"/>
</dbReference>
<evidence type="ECO:0000313" key="5">
    <source>
        <dbReference type="EMBL" id="QKS70050.1"/>
    </source>
</evidence>
<dbReference type="Proteomes" id="UP000318138">
    <property type="component" value="Chromosome"/>
</dbReference>
<dbReference type="KEGG" id="psua:FLK61_25080"/>
<evidence type="ECO:0000256" key="3">
    <source>
        <dbReference type="ARBA" id="ARBA00019574"/>
    </source>
</evidence>
<organism evidence="5 6">
    <name type="scientific">Paenalkalicoccus suaedae</name>
    <dbReference type="NCBI Taxonomy" id="2592382"/>
    <lineage>
        <taxon>Bacteria</taxon>
        <taxon>Bacillati</taxon>
        <taxon>Bacillota</taxon>
        <taxon>Bacilli</taxon>
        <taxon>Bacillales</taxon>
        <taxon>Bacillaceae</taxon>
        <taxon>Paenalkalicoccus</taxon>
    </lineage>
</organism>
<evidence type="ECO:0000256" key="4">
    <source>
        <dbReference type="SAM" id="MobiDB-lite"/>
    </source>
</evidence>
<keyword evidence="6" id="KW-1185">Reference proteome</keyword>
<accession>A0A859FAT4</accession>
<evidence type="ECO:0000256" key="1">
    <source>
        <dbReference type="ARBA" id="ARBA00002561"/>
    </source>
</evidence>
<dbReference type="PANTHER" id="PTHR34297:SF3">
    <property type="entry name" value="ALKALINE SHOCK PROTEIN 23"/>
    <property type="match status" value="1"/>
</dbReference>
<dbReference type="RefSeq" id="WP_176008094.1">
    <property type="nucleotide sequence ID" value="NZ_CP041372.2"/>
</dbReference>
<feature type="region of interest" description="Disordered" evidence="4">
    <location>
        <begin position="1"/>
        <end position="32"/>
    </location>
</feature>
<comment type="function">
    <text evidence="1">May play a key role in alkaline pH tolerance.</text>
</comment>
<evidence type="ECO:0000256" key="2">
    <source>
        <dbReference type="ARBA" id="ARBA00005721"/>
    </source>
</evidence>
<evidence type="ECO:0000313" key="6">
    <source>
        <dbReference type="Proteomes" id="UP000318138"/>
    </source>
</evidence>
<name>A0A859FAT4_9BACI</name>
<reference evidence="6" key="1">
    <citation type="submission" date="2019-07" db="EMBL/GenBank/DDBJ databases">
        <title>Bacillus alkalisoli sp. nov. isolated from saline soil.</title>
        <authorList>
            <person name="Sun J.-Q."/>
            <person name="Xu L."/>
        </authorList>
    </citation>
    <scope>NUCLEOTIDE SEQUENCE [LARGE SCALE GENOMIC DNA]</scope>
    <source>
        <strain evidence="6">M4U3P1</strain>
    </source>
</reference>
<comment type="similarity">
    <text evidence="2">Belongs to the asp23 family.</text>
</comment>
<gene>
    <name evidence="5" type="ORF">FLK61_25080</name>
</gene>
<dbReference type="EMBL" id="CP041372">
    <property type="protein sequence ID" value="QKS70050.1"/>
    <property type="molecule type" value="Genomic_DNA"/>
</dbReference>
<dbReference type="InterPro" id="IPR005531">
    <property type="entry name" value="Asp23"/>
</dbReference>
<proteinExistence type="inferred from homology"/>
<protein>
    <recommendedName>
        <fullName evidence="3">Alkaline shock protein 23</fullName>
    </recommendedName>
</protein>
<sequence length="156" mass="17648">MAQQNVRSTEKTPEQLQQEERRNQEPERRDKLTFDDDVIRKITALAINETNGILGMSGSVFEGLRESFGADEKITKGISAAVGEKQVALDIDVIIEYGQKIPDVYKSAKENVESNITHMTGLEVVEFNMHVSDILTREDFESRNSSSSNTRRDRVE</sequence>